<reference evidence="1 2" key="1">
    <citation type="journal article" date="2018" name="Nat. Biotechnol.">
        <title>A standardized bacterial taxonomy based on genome phylogeny substantially revises the tree of life.</title>
        <authorList>
            <person name="Parks D.H."/>
            <person name="Chuvochina M."/>
            <person name="Waite D.W."/>
            <person name="Rinke C."/>
            <person name="Skarshewski A."/>
            <person name="Chaumeil P.A."/>
            <person name="Hugenholtz P."/>
        </authorList>
    </citation>
    <scope>NUCLEOTIDE SEQUENCE [LARGE SCALE GENOMIC DNA]</scope>
    <source>
        <strain evidence="1">UBA11978</strain>
    </source>
</reference>
<organism evidence="1 2">
    <name type="scientific">Alteromonas australica</name>
    <dbReference type="NCBI Taxonomy" id="589873"/>
    <lineage>
        <taxon>Bacteria</taxon>
        <taxon>Pseudomonadati</taxon>
        <taxon>Pseudomonadota</taxon>
        <taxon>Gammaproteobacteria</taxon>
        <taxon>Alteromonadales</taxon>
        <taxon>Alteromonadaceae</taxon>
        <taxon>Alteromonas/Salinimonas group</taxon>
        <taxon>Alteromonas</taxon>
    </lineage>
</organism>
<gene>
    <name evidence="1" type="ORF">DCW74_13700</name>
</gene>
<dbReference type="Proteomes" id="UP000263517">
    <property type="component" value="Unassembled WGS sequence"/>
</dbReference>
<name>A0A350P659_9ALTE</name>
<comment type="caution">
    <text evidence="1">The sequence shown here is derived from an EMBL/GenBank/DDBJ whole genome shotgun (WGS) entry which is preliminary data.</text>
</comment>
<evidence type="ECO:0000313" key="1">
    <source>
        <dbReference type="EMBL" id="HAW76776.1"/>
    </source>
</evidence>
<dbReference type="EMBL" id="DNAN01000487">
    <property type="protein sequence ID" value="HAW76776.1"/>
    <property type="molecule type" value="Genomic_DNA"/>
</dbReference>
<evidence type="ECO:0000313" key="2">
    <source>
        <dbReference type="Proteomes" id="UP000263517"/>
    </source>
</evidence>
<protein>
    <submittedName>
        <fullName evidence="1">Uncharacterized protein</fullName>
    </submittedName>
</protein>
<proteinExistence type="predicted"/>
<sequence>MSYLQSNIPHFPCFVRREYTHNHQQYHGEFLHALAIAVTTIPDRSLSFQVVFTGAETYDDDSEPNVHGGAMWARMPINALVADVPLEDWPEPMMAHLVQPWDCSSRHHDVIVLDRVSSSPWICKIAGEFHTAKYYFTVDYTDHSIADDPAQHKQSHVLELTDAGPWTGNIIALPNNRVRCTNPALWQRGEGAPDFKPSQWVINAESDDSYLDAGYTFDNLYAKGGQDGDER</sequence>
<dbReference type="AlphaFoldDB" id="A0A350P659"/>
<accession>A0A350P659</accession>